<comment type="caution">
    <text evidence="2">The sequence shown here is derived from an EMBL/GenBank/DDBJ whole genome shotgun (WGS) entry which is preliminary data.</text>
</comment>
<dbReference type="PANTHER" id="PTHR31984">
    <property type="entry name" value="TRANSPORTER, PUTATIVE (DUF179)-RELATED"/>
    <property type="match status" value="1"/>
</dbReference>
<accession>A0ABD3DJK2</accession>
<dbReference type="InterPro" id="IPR003774">
    <property type="entry name" value="AlgH-like"/>
</dbReference>
<proteinExistence type="predicted"/>
<reference evidence="3" key="1">
    <citation type="journal article" date="2024" name="IScience">
        <title>Strigolactones Initiate the Formation of Haustorium-like Structures in Castilleja.</title>
        <authorList>
            <person name="Buerger M."/>
            <person name="Peterson D."/>
            <person name="Chory J."/>
        </authorList>
    </citation>
    <scope>NUCLEOTIDE SEQUENCE [LARGE SCALE GENOMIC DNA]</scope>
</reference>
<feature type="compositionally biased region" description="Polar residues" evidence="1">
    <location>
        <begin position="121"/>
        <end position="140"/>
    </location>
</feature>
<name>A0ABD3DJK2_9LAMI</name>
<keyword evidence="3" id="KW-1185">Reference proteome</keyword>
<dbReference type="AlphaFoldDB" id="A0ABD3DJK2"/>
<dbReference type="PANTHER" id="PTHR31984:SF11">
    <property type="entry name" value="TRANSPORTER, PUTATIVE (DUF179)-RELATED"/>
    <property type="match status" value="1"/>
</dbReference>
<dbReference type="SUPFAM" id="SSF143456">
    <property type="entry name" value="VC0467-like"/>
    <property type="match status" value="1"/>
</dbReference>
<protein>
    <submittedName>
        <fullName evidence="2">Uncharacterized protein</fullName>
    </submittedName>
</protein>
<sequence length="348" mass="38581">MDLRCVHAKTNGSLLRNSFPDIPICWNRRNKSMALEIRVSRNESFSKYCRYRPGLIRSMGKKNSGSGSSSSPSNSGNDDHSKYGDGQKGSNKPDDTSLAKSKPKSLDWREFRSSLYIQEQAENADTTHIQDKQPSGSKTTHPLKWAHPISTPENGCLLLATRKLDGVGPFERSVILLLKSGTNNPQEGPFGVIINRPLHKKMKHMNPTNAELSTTFADCSLHYGGPLDATMLLLRDGETRSGVISGFERVMPGLCFGSRTGLDEASRLVKEGTLEPRDLRIYMGYAGWQMDQLRAEIEDGYWYVAACSANLIFGGSQNVASSGGLWQEILKLMGGRYSELIRKPDQDM</sequence>
<dbReference type="Pfam" id="PF02622">
    <property type="entry name" value="DUF179"/>
    <property type="match status" value="1"/>
</dbReference>
<evidence type="ECO:0000256" key="1">
    <source>
        <dbReference type="SAM" id="MobiDB-lite"/>
    </source>
</evidence>
<evidence type="ECO:0000313" key="2">
    <source>
        <dbReference type="EMBL" id="KAL3641851.1"/>
    </source>
</evidence>
<feature type="region of interest" description="Disordered" evidence="1">
    <location>
        <begin position="121"/>
        <end position="147"/>
    </location>
</feature>
<dbReference type="EMBL" id="JAVIJP010000016">
    <property type="protein sequence ID" value="KAL3641851.1"/>
    <property type="molecule type" value="Genomic_DNA"/>
</dbReference>
<evidence type="ECO:0000313" key="3">
    <source>
        <dbReference type="Proteomes" id="UP001632038"/>
    </source>
</evidence>
<feature type="compositionally biased region" description="Basic and acidic residues" evidence="1">
    <location>
        <begin position="77"/>
        <end position="97"/>
    </location>
</feature>
<organism evidence="2 3">
    <name type="scientific">Castilleja foliolosa</name>
    <dbReference type="NCBI Taxonomy" id="1961234"/>
    <lineage>
        <taxon>Eukaryota</taxon>
        <taxon>Viridiplantae</taxon>
        <taxon>Streptophyta</taxon>
        <taxon>Embryophyta</taxon>
        <taxon>Tracheophyta</taxon>
        <taxon>Spermatophyta</taxon>
        <taxon>Magnoliopsida</taxon>
        <taxon>eudicotyledons</taxon>
        <taxon>Gunneridae</taxon>
        <taxon>Pentapetalae</taxon>
        <taxon>asterids</taxon>
        <taxon>lamiids</taxon>
        <taxon>Lamiales</taxon>
        <taxon>Orobanchaceae</taxon>
        <taxon>Pedicularideae</taxon>
        <taxon>Castillejinae</taxon>
        <taxon>Castilleja</taxon>
    </lineage>
</organism>
<feature type="compositionally biased region" description="Low complexity" evidence="1">
    <location>
        <begin position="63"/>
        <end position="76"/>
    </location>
</feature>
<feature type="region of interest" description="Disordered" evidence="1">
    <location>
        <begin position="56"/>
        <end position="104"/>
    </location>
</feature>
<gene>
    <name evidence="2" type="ORF">CASFOL_012666</name>
</gene>
<dbReference type="Proteomes" id="UP001632038">
    <property type="component" value="Unassembled WGS sequence"/>
</dbReference>
<dbReference type="Gene3D" id="3.40.1740.10">
    <property type="entry name" value="VC0467-like"/>
    <property type="match status" value="1"/>
</dbReference>